<proteinExistence type="inferred from homology"/>
<evidence type="ECO:0000313" key="11">
    <source>
        <dbReference type="Proteomes" id="UP000000466"/>
    </source>
</evidence>
<feature type="binding site" evidence="8">
    <location>
        <begin position="23"/>
        <end position="28"/>
    </location>
    <ligand>
        <name>ATP</name>
        <dbReference type="ChEBI" id="CHEBI:30616"/>
    </ligand>
</feature>
<dbReference type="GO" id="GO:0032267">
    <property type="term" value="F:tRNA(Ile)-lysidine synthase activity"/>
    <property type="evidence" value="ECO:0007669"/>
    <property type="project" value="UniProtKB-EC"/>
</dbReference>
<dbReference type="CDD" id="cd01992">
    <property type="entry name" value="TilS_N"/>
    <property type="match status" value="1"/>
</dbReference>
<keyword evidence="3 8" id="KW-0436">Ligase</keyword>
<dbReference type="AlphaFoldDB" id="K4KJM2"/>
<dbReference type="HOGENOM" id="CLU_018869_2_0_6"/>
<reference evidence="10 11" key="1">
    <citation type="journal article" date="2013" name="Genome Announc.">
        <title>Complete genome sequence of Simiduia agarivorans SA1(T), a marine bacterium able to degrade a variety of polysaccharides.</title>
        <authorList>
            <person name="Lin S.Y."/>
            <person name="Shieh W.Y."/>
            <person name="Chen J.S."/>
            <person name="Tang S.L."/>
        </authorList>
    </citation>
    <scope>NUCLEOTIDE SEQUENCE [LARGE SCALE GENOMIC DNA]</scope>
    <source>
        <strain evidence="11">DSM 21679 / JCM 13881 / BCRC 17597 / SA1</strain>
    </source>
</reference>
<sequence length="443" mass="49392">MLLSPERLSHQLSDTSPIWLSLSGGLDSMVLLALLKQTGLPFKAIHVNHQLSANADRWADHCRHWCERFKVPLVTERVVVCSSGGGLEQAARDARYRAIAAHLEDAAQLVTAHHQDDQAETVLLRLMRGSGPTGLAAIRARQWFRKDAKGFWLIRPLLDVPRAALEGFARTNHLTWVEDESNQDTALDRNFLRSHIMPRLRDRWPTAAERLAQTAQLCGANQRLLDQLALEDGQRLMAESGERHPPAMGWQLSLDGLSALSPERRNNLLRFWLARWSLIPDRIQLDEIWRQVSGAAGDAGVKFAIGGAELRRFAGALWLLPAQLPVPTQVQCLAPGQTLPFGNGQVRLEPEAGGLALPASGAFLLRARQGGERAQPVGRRHSQTLKKLLQAQGLAPWLRDQLPLLYQDDRLAAVADLWLEQGAERAEKGWRLAWLLPQNQPPF</sequence>
<dbReference type="GO" id="GO:0006400">
    <property type="term" value="P:tRNA modification"/>
    <property type="evidence" value="ECO:0007669"/>
    <property type="project" value="UniProtKB-UniRule"/>
</dbReference>
<dbReference type="InterPro" id="IPR012796">
    <property type="entry name" value="Lysidine-tRNA-synth_C"/>
</dbReference>
<feature type="domain" description="Lysidine-tRNA(Ile) synthetase C-terminal" evidence="9">
    <location>
        <begin position="363"/>
        <end position="434"/>
    </location>
</feature>
<dbReference type="eggNOG" id="COG0037">
    <property type="taxonomic scope" value="Bacteria"/>
</dbReference>
<evidence type="ECO:0000256" key="6">
    <source>
        <dbReference type="ARBA" id="ARBA00022840"/>
    </source>
</evidence>
<dbReference type="EMBL" id="CP003746">
    <property type="protein sequence ID" value="AFU98198.1"/>
    <property type="molecule type" value="Genomic_DNA"/>
</dbReference>
<dbReference type="PANTHER" id="PTHR43033">
    <property type="entry name" value="TRNA(ILE)-LYSIDINE SYNTHASE-RELATED"/>
    <property type="match status" value="1"/>
</dbReference>
<dbReference type="InterPro" id="IPR011063">
    <property type="entry name" value="TilS/TtcA_N"/>
</dbReference>
<dbReference type="GO" id="GO:0005737">
    <property type="term" value="C:cytoplasm"/>
    <property type="evidence" value="ECO:0007669"/>
    <property type="project" value="UniProtKB-SubCell"/>
</dbReference>
<name>K4KJM2_SIMAS</name>
<dbReference type="PANTHER" id="PTHR43033:SF1">
    <property type="entry name" value="TRNA(ILE)-LYSIDINE SYNTHASE-RELATED"/>
    <property type="match status" value="1"/>
</dbReference>
<evidence type="ECO:0000256" key="5">
    <source>
        <dbReference type="ARBA" id="ARBA00022741"/>
    </source>
</evidence>
<dbReference type="InterPro" id="IPR015262">
    <property type="entry name" value="tRNA_Ile_lys_synt_subst-bd"/>
</dbReference>
<evidence type="ECO:0000313" key="10">
    <source>
        <dbReference type="EMBL" id="AFU98198.1"/>
    </source>
</evidence>
<dbReference type="Pfam" id="PF09179">
    <property type="entry name" value="TilS"/>
    <property type="match status" value="1"/>
</dbReference>
<dbReference type="InterPro" id="IPR014729">
    <property type="entry name" value="Rossmann-like_a/b/a_fold"/>
</dbReference>
<comment type="subcellular location">
    <subcellularLocation>
        <location evidence="1 8">Cytoplasm</location>
    </subcellularLocation>
</comment>
<dbReference type="NCBIfam" id="TIGR02432">
    <property type="entry name" value="lysidine_TilS_N"/>
    <property type="match status" value="1"/>
</dbReference>
<keyword evidence="2 8" id="KW-0963">Cytoplasm</keyword>
<dbReference type="InterPro" id="IPR012094">
    <property type="entry name" value="tRNA_Ile_lys_synt"/>
</dbReference>
<comment type="catalytic activity">
    <reaction evidence="7 8">
        <text>cytidine(34) in tRNA(Ile2) + L-lysine + ATP = lysidine(34) in tRNA(Ile2) + AMP + diphosphate + H(+)</text>
        <dbReference type="Rhea" id="RHEA:43744"/>
        <dbReference type="Rhea" id="RHEA-COMP:10625"/>
        <dbReference type="Rhea" id="RHEA-COMP:10670"/>
        <dbReference type="ChEBI" id="CHEBI:15378"/>
        <dbReference type="ChEBI" id="CHEBI:30616"/>
        <dbReference type="ChEBI" id="CHEBI:32551"/>
        <dbReference type="ChEBI" id="CHEBI:33019"/>
        <dbReference type="ChEBI" id="CHEBI:82748"/>
        <dbReference type="ChEBI" id="CHEBI:83665"/>
        <dbReference type="ChEBI" id="CHEBI:456215"/>
        <dbReference type="EC" id="6.3.4.19"/>
    </reaction>
</comment>
<dbReference type="SUPFAM" id="SSF52402">
    <property type="entry name" value="Adenine nucleotide alpha hydrolases-like"/>
    <property type="match status" value="1"/>
</dbReference>
<dbReference type="Pfam" id="PF01171">
    <property type="entry name" value="ATP_bind_3"/>
    <property type="match status" value="1"/>
</dbReference>
<evidence type="ECO:0000259" key="9">
    <source>
        <dbReference type="SMART" id="SM00977"/>
    </source>
</evidence>
<evidence type="ECO:0000256" key="8">
    <source>
        <dbReference type="HAMAP-Rule" id="MF_01161"/>
    </source>
</evidence>
<accession>K4KJM2</accession>
<dbReference type="SUPFAM" id="SSF56037">
    <property type="entry name" value="PheT/TilS domain"/>
    <property type="match status" value="1"/>
</dbReference>
<keyword evidence="4 8" id="KW-0819">tRNA processing</keyword>
<comment type="domain">
    <text evidence="8">The N-terminal region contains the highly conserved SGGXDS motif, predicted to be a P-loop motif involved in ATP binding.</text>
</comment>
<dbReference type="EC" id="6.3.4.19" evidence="8"/>
<dbReference type="Gene3D" id="1.20.59.20">
    <property type="match status" value="1"/>
</dbReference>
<evidence type="ECO:0000256" key="2">
    <source>
        <dbReference type="ARBA" id="ARBA00022490"/>
    </source>
</evidence>
<dbReference type="Pfam" id="PF11734">
    <property type="entry name" value="TilS_C"/>
    <property type="match status" value="1"/>
</dbReference>
<dbReference type="InterPro" id="IPR012795">
    <property type="entry name" value="tRNA_Ile_lys_synt_N"/>
</dbReference>
<dbReference type="NCBIfam" id="TIGR02433">
    <property type="entry name" value="lysidine_TilS_C"/>
    <property type="match status" value="1"/>
</dbReference>
<dbReference type="KEGG" id="saga:M5M_04955"/>
<evidence type="ECO:0000256" key="7">
    <source>
        <dbReference type="ARBA" id="ARBA00048539"/>
    </source>
</evidence>
<keyword evidence="11" id="KW-1185">Reference proteome</keyword>
<evidence type="ECO:0000256" key="4">
    <source>
        <dbReference type="ARBA" id="ARBA00022694"/>
    </source>
</evidence>
<evidence type="ECO:0000256" key="1">
    <source>
        <dbReference type="ARBA" id="ARBA00004496"/>
    </source>
</evidence>
<evidence type="ECO:0000256" key="3">
    <source>
        <dbReference type="ARBA" id="ARBA00022598"/>
    </source>
</evidence>
<dbReference type="HAMAP" id="MF_01161">
    <property type="entry name" value="tRNA_Ile_lys_synt"/>
    <property type="match status" value="1"/>
</dbReference>
<organism evidence="10 11">
    <name type="scientific">Simiduia agarivorans (strain DSM 21679 / JCM 13881 / BCRC 17597 / SA1)</name>
    <dbReference type="NCBI Taxonomy" id="1117647"/>
    <lineage>
        <taxon>Bacteria</taxon>
        <taxon>Pseudomonadati</taxon>
        <taxon>Pseudomonadota</taxon>
        <taxon>Gammaproteobacteria</taxon>
        <taxon>Cellvibrionales</taxon>
        <taxon>Cellvibrionaceae</taxon>
        <taxon>Simiduia</taxon>
    </lineage>
</organism>
<dbReference type="GO" id="GO:0005524">
    <property type="term" value="F:ATP binding"/>
    <property type="evidence" value="ECO:0007669"/>
    <property type="project" value="UniProtKB-UniRule"/>
</dbReference>
<comment type="similarity">
    <text evidence="8">Belongs to the tRNA(Ile)-lysidine synthase family.</text>
</comment>
<keyword evidence="6 8" id="KW-0067">ATP-binding</keyword>
<gene>
    <name evidence="8" type="primary">tilS</name>
    <name evidence="10" type="ordered locus">M5M_04955</name>
</gene>
<dbReference type="RefSeq" id="WP_015046371.1">
    <property type="nucleotide sequence ID" value="NC_018868.3"/>
</dbReference>
<dbReference type="Gene3D" id="3.40.50.620">
    <property type="entry name" value="HUPs"/>
    <property type="match status" value="1"/>
</dbReference>
<dbReference type="Proteomes" id="UP000000466">
    <property type="component" value="Chromosome"/>
</dbReference>
<dbReference type="OrthoDB" id="9807403at2"/>
<dbReference type="SMART" id="SM00977">
    <property type="entry name" value="TilS_C"/>
    <property type="match status" value="1"/>
</dbReference>
<protein>
    <recommendedName>
        <fullName evidence="8">tRNA(Ile)-lysidine synthase</fullName>
        <ecNumber evidence="8">6.3.4.19</ecNumber>
    </recommendedName>
    <alternativeName>
        <fullName evidence="8">tRNA(Ile)-2-lysyl-cytidine synthase</fullName>
    </alternativeName>
    <alternativeName>
        <fullName evidence="8">tRNA(Ile)-lysidine synthetase</fullName>
    </alternativeName>
</protein>
<dbReference type="STRING" id="1117647.M5M_04955"/>
<keyword evidence="5 8" id="KW-0547">Nucleotide-binding</keyword>
<dbReference type="SUPFAM" id="SSF82829">
    <property type="entry name" value="MesJ substrate recognition domain-like"/>
    <property type="match status" value="1"/>
</dbReference>
<comment type="function">
    <text evidence="8">Ligates lysine onto the cytidine present at position 34 of the AUA codon-specific tRNA(Ile) that contains the anticodon CAU, in an ATP-dependent manner. Cytidine is converted to lysidine, thus changing the amino acid specificity of the tRNA from methionine to isoleucine.</text>
</comment>